<dbReference type="AlphaFoldDB" id="Q22UC3"/>
<evidence type="ECO:0000256" key="1">
    <source>
        <dbReference type="SAM" id="MobiDB-lite"/>
    </source>
</evidence>
<dbReference type="InParanoid" id="Q22UC3"/>
<organism evidence="2 3">
    <name type="scientific">Tetrahymena thermophila (strain SB210)</name>
    <dbReference type="NCBI Taxonomy" id="312017"/>
    <lineage>
        <taxon>Eukaryota</taxon>
        <taxon>Sar</taxon>
        <taxon>Alveolata</taxon>
        <taxon>Ciliophora</taxon>
        <taxon>Intramacronucleata</taxon>
        <taxon>Oligohymenophorea</taxon>
        <taxon>Hymenostomatida</taxon>
        <taxon>Tetrahymenina</taxon>
        <taxon>Tetrahymenidae</taxon>
        <taxon>Tetrahymena</taxon>
    </lineage>
</organism>
<dbReference type="HOGENOM" id="CLU_2799639_0_0_1"/>
<name>Q22UC3_TETTS</name>
<reference evidence="3" key="1">
    <citation type="journal article" date="2006" name="PLoS Biol.">
        <title>Macronuclear genome sequence of the ciliate Tetrahymena thermophila, a model eukaryote.</title>
        <authorList>
            <person name="Eisen J.A."/>
            <person name="Coyne R.S."/>
            <person name="Wu M."/>
            <person name="Wu D."/>
            <person name="Thiagarajan M."/>
            <person name="Wortman J.R."/>
            <person name="Badger J.H."/>
            <person name="Ren Q."/>
            <person name="Amedeo P."/>
            <person name="Jones K.M."/>
            <person name="Tallon L.J."/>
            <person name="Delcher A.L."/>
            <person name="Salzberg S.L."/>
            <person name="Silva J.C."/>
            <person name="Haas B.J."/>
            <person name="Majoros W.H."/>
            <person name="Farzad M."/>
            <person name="Carlton J.M."/>
            <person name="Smith R.K. Jr."/>
            <person name="Garg J."/>
            <person name="Pearlman R.E."/>
            <person name="Karrer K.M."/>
            <person name="Sun L."/>
            <person name="Manning G."/>
            <person name="Elde N.C."/>
            <person name="Turkewitz A.P."/>
            <person name="Asai D.J."/>
            <person name="Wilkes D.E."/>
            <person name="Wang Y."/>
            <person name="Cai H."/>
            <person name="Collins K."/>
            <person name="Stewart B.A."/>
            <person name="Lee S.R."/>
            <person name="Wilamowska K."/>
            <person name="Weinberg Z."/>
            <person name="Ruzzo W.L."/>
            <person name="Wloga D."/>
            <person name="Gaertig J."/>
            <person name="Frankel J."/>
            <person name="Tsao C.-C."/>
            <person name="Gorovsky M.A."/>
            <person name="Keeling P.J."/>
            <person name="Waller R.F."/>
            <person name="Patron N.J."/>
            <person name="Cherry J.M."/>
            <person name="Stover N.A."/>
            <person name="Krieger C.J."/>
            <person name="del Toro C."/>
            <person name="Ryder H.F."/>
            <person name="Williamson S.C."/>
            <person name="Barbeau R.A."/>
            <person name="Hamilton E.P."/>
            <person name="Orias E."/>
        </authorList>
    </citation>
    <scope>NUCLEOTIDE SEQUENCE [LARGE SCALE GENOMIC DNA]</scope>
    <source>
        <strain evidence="3">SB210</strain>
    </source>
</reference>
<sequence>MDQKQSNTKSYSNKRSEKNGTSRKLQDKSTPKDKDVSNYNSSSFNKRKEDTRQNKKVAEKVMKGNIYA</sequence>
<dbReference type="GeneID" id="7846112"/>
<proteinExistence type="predicted"/>
<evidence type="ECO:0000313" key="3">
    <source>
        <dbReference type="Proteomes" id="UP000009168"/>
    </source>
</evidence>
<feature type="compositionally biased region" description="Polar residues" evidence="1">
    <location>
        <begin position="1"/>
        <end position="13"/>
    </location>
</feature>
<protein>
    <submittedName>
        <fullName evidence="2">Uncharacterized protein</fullName>
    </submittedName>
</protein>
<keyword evidence="3" id="KW-1185">Reference proteome</keyword>
<evidence type="ECO:0000313" key="2">
    <source>
        <dbReference type="EMBL" id="EAR88764.1"/>
    </source>
</evidence>
<feature type="region of interest" description="Disordered" evidence="1">
    <location>
        <begin position="1"/>
        <end position="68"/>
    </location>
</feature>
<dbReference type="KEGG" id="tet:TTHERM_00259630"/>
<dbReference type="RefSeq" id="XP_001009009.1">
    <property type="nucleotide sequence ID" value="XM_001009009.3"/>
</dbReference>
<feature type="compositionally biased region" description="Basic and acidic residues" evidence="1">
    <location>
        <begin position="14"/>
        <end position="36"/>
    </location>
</feature>
<dbReference type="EMBL" id="GG662830">
    <property type="protein sequence ID" value="EAR88764.1"/>
    <property type="molecule type" value="Genomic_DNA"/>
</dbReference>
<gene>
    <name evidence="2" type="ORF">TTHERM_00259630</name>
</gene>
<dbReference type="Proteomes" id="UP000009168">
    <property type="component" value="Unassembled WGS sequence"/>
</dbReference>
<accession>Q22UC3</accession>
<feature type="compositionally biased region" description="Basic and acidic residues" evidence="1">
    <location>
        <begin position="46"/>
        <end position="62"/>
    </location>
</feature>